<proteinExistence type="predicted"/>
<evidence type="ECO:0000313" key="1">
    <source>
        <dbReference type="EnsemblPlants" id="AVESA.00010b.r2.5CG0902840.1.CDS.1"/>
    </source>
</evidence>
<organism evidence="1 2">
    <name type="scientific">Avena sativa</name>
    <name type="common">Oat</name>
    <dbReference type="NCBI Taxonomy" id="4498"/>
    <lineage>
        <taxon>Eukaryota</taxon>
        <taxon>Viridiplantae</taxon>
        <taxon>Streptophyta</taxon>
        <taxon>Embryophyta</taxon>
        <taxon>Tracheophyta</taxon>
        <taxon>Spermatophyta</taxon>
        <taxon>Magnoliopsida</taxon>
        <taxon>Liliopsida</taxon>
        <taxon>Poales</taxon>
        <taxon>Poaceae</taxon>
        <taxon>BOP clade</taxon>
        <taxon>Pooideae</taxon>
        <taxon>Poodae</taxon>
        <taxon>Poeae</taxon>
        <taxon>Poeae Chloroplast Group 1 (Aveneae type)</taxon>
        <taxon>Aveninae</taxon>
        <taxon>Avena</taxon>
    </lineage>
</organism>
<name>A0ACD5Y4G9_AVESA</name>
<reference evidence="1" key="2">
    <citation type="submission" date="2025-09" db="UniProtKB">
        <authorList>
            <consortium name="EnsemblPlants"/>
        </authorList>
    </citation>
    <scope>IDENTIFICATION</scope>
</reference>
<dbReference type="Proteomes" id="UP001732700">
    <property type="component" value="Chromosome 5C"/>
</dbReference>
<accession>A0ACD5Y4G9</accession>
<dbReference type="EnsemblPlants" id="AVESA.00010b.r2.5CG0902840.1">
    <property type="protein sequence ID" value="AVESA.00010b.r2.5CG0902840.1.CDS.1"/>
    <property type="gene ID" value="AVESA.00010b.r2.5CG0902840"/>
</dbReference>
<protein>
    <submittedName>
        <fullName evidence="1">Uncharacterized protein</fullName>
    </submittedName>
</protein>
<keyword evidence="2" id="KW-1185">Reference proteome</keyword>
<reference evidence="1" key="1">
    <citation type="submission" date="2021-05" db="EMBL/GenBank/DDBJ databases">
        <authorList>
            <person name="Scholz U."/>
            <person name="Mascher M."/>
            <person name="Fiebig A."/>
        </authorList>
    </citation>
    <scope>NUCLEOTIDE SEQUENCE [LARGE SCALE GENOMIC DNA]</scope>
</reference>
<sequence>MAPSTTMFVLLSLFFAASQTQQATAISILAACKTVGGGSDYVGIQFCMSALGSDARSANAHSYQDFAVVSVDLLTANVTSTKNKIDGLLRGGAQSAATVRCLRSYQGLYGGIAQGLPACAAAVKSGKFAEATSSLEKSAGSTKVCENGFGKGSVASPLTAEDDNAYELAKLAVALISVEAD</sequence>
<evidence type="ECO:0000313" key="2">
    <source>
        <dbReference type="Proteomes" id="UP001732700"/>
    </source>
</evidence>